<dbReference type="Pfam" id="PF00144">
    <property type="entry name" value="Beta-lactamase"/>
    <property type="match status" value="1"/>
</dbReference>
<name>A0A7Z0DLT4_9ACTN</name>
<keyword evidence="6" id="KW-1185">Reference proteome</keyword>
<evidence type="ECO:0000313" key="5">
    <source>
        <dbReference type="EMBL" id="NYI77664.1"/>
    </source>
</evidence>
<dbReference type="Pfam" id="PF00326">
    <property type="entry name" value="Peptidase_S9"/>
    <property type="match status" value="1"/>
</dbReference>
<dbReference type="InterPro" id="IPR011042">
    <property type="entry name" value="6-blade_b-propeller_TolB-like"/>
</dbReference>
<keyword evidence="5" id="KW-0031">Aminopeptidase</keyword>
<sequence length="1091" mass="116518">METRPLAFEDLHDLAQVEQPAINPDATSAVFVLRTVDRGRDRYQRSLWRVPVSGGEPRRLTRHGNDASPTWSPDGARVAFLRSQDGPAQVWVLAADGGEPEQVTDLPHGVGTPAWSPDGTRLAFTAVVDSTGHHDLAAPVVADDLTYKVDGAGFLGALRRQVHVLELASGEVRQVTRGSWQVGDPSWSPDGHQLAFSAAHELDDNTGFSGPAYVVSSTDPRQKPDQVGPASARLHVVGWTGDGSDLLAVGRNDSDIGHAQLLRISLDDHSIQDLCPDLDRNVMPGGPAYPGALPQVYDDGRAVLFCARDRGRTHLYSVALAGGDARCLVGGDASISGMSLTGGTAVAVVATPTTFGEIVAIDLATADRTALTSYQPAHLGLFAPQERTFAVSDGGEVHGWLVRDPACTGPMPVLLDIHGGPHNAWSGTADPVHLYHQVLAAKGWAVLLLNPRGSDGYGEKFYTAALGDWGRADAADFLEPLDQLVAEGTAHPDRLAVTGYSYGGYMTCHLTAHDDRFAAAVAGGAVADLTSMAGTSDVGPPLARLEFGDSPSPLTRVHDVRTPTLLLHGAADERCPLGQAEQWFTALRDRDVPTRLVAYPGGSHLFILDGPPSHRIDWNRRVAEWVEEYAPEAGQLQRRPIDQQHWQARLTELAVAHGVPGAALGVLRLGEDPVIAHHGVLNTATGVEVTDDSLFQIGSITKVWTATVVLQLVAEGSFDLDTQVIELLPELKLADRDVAEELTVRHLLTHTSGIDGDFFIDTGRGDACLEDYVAALADVELNHPLGATFSYCNSGFVIAGRIIEKVMGQTWDQAMRARLFVPMGLAHTVTLPEEALAFRTAIGHVGKPAVPASVWGLPRALGPAGLINATASDVLTFAALHLREGNAADGREILPVGQVVAMRQRQVDVPAPHPMGDSWGLGWNRSTWDGHEVVGHDGNTIGQSAFLRVLPDQGLAVTLLTNGGNARDLYQDLFTEIFTELANVTLPEPFAPPPEPPRVDTAGYVGVYERAGQRIEVRPGALGLRMITTVTGLLADLMPKTTEEFDLVPVSEGTFAYRADGVESWTSVVFEPLATGATYLHSGGRATPRVS</sequence>
<dbReference type="RefSeq" id="WP_179658125.1">
    <property type="nucleotide sequence ID" value="NZ_JACBZR010000001.1"/>
</dbReference>
<dbReference type="InterPro" id="IPR001375">
    <property type="entry name" value="Peptidase_S9_cat"/>
</dbReference>
<evidence type="ECO:0000256" key="1">
    <source>
        <dbReference type="ARBA" id="ARBA00022801"/>
    </source>
</evidence>
<dbReference type="SUPFAM" id="SSF53474">
    <property type="entry name" value="alpha/beta-Hydrolases"/>
    <property type="match status" value="1"/>
</dbReference>
<accession>A0A7Z0DLT4</accession>
<feature type="domain" description="Peptidase S9 prolyl oligopeptidase catalytic" evidence="4">
    <location>
        <begin position="436"/>
        <end position="630"/>
    </location>
</feature>
<evidence type="ECO:0000259" key="4">
    <source>
        <dbReference type="Pfam" id="PF00326"/>
    </source>
</evidence>
<dbReference type="InterPro" id="IPR001466">
    <property type="entry name" value="Beta-lactam-related"/>
</dbReference>
<keyword evidence="2" id="KW-0720">Serine protease</keyword>
<dbReference type="Proteomes" id="UP000564496">
    <property type="component" value="Unassembled WGS sequence"/>
</dbReference>
<comment type="caution">
    <text evidence="5">The sequence shown here is derived from an EMBL/GenBank/DDBJ whole genome shotgun (WGS) entry which is preliminary data.</text>
</comment>
<evidence type="ECO:0000259" key="3">
    <source>
        <dbReference type="Pfam" id="PF00144"/>
    </source>
</evidence>
<dbReference type="GO" id="GO:0006508">
    <property type="term" value="P:proteolysis"/>
    <property type="evidence" value="ECO:0007669"/>
    <property type="project" value="InterPro"/>
</dbReference>
<dbReference type="GO" id="GO:0004252">
    <property type="term" value="F:serine-type endopeptidase activity"/>
    <property type="evidence" value="ECO:0007669"/>
    <property type="project" value="TreeGrafter"/>
</dbReference>
<dbReference type="PANTHER" id="PTHR42776">
    <property type="entry name" value="SERINE PEPTIDASE S9 FAMILY MEMBER"/>
    <property type="match status" value="1"/>
</dbReference>
<organism evidence="5 6">
    <name type="scientific">Nocardioides panzhihuensis</name>
    <dbReference type="NCBI Taxonomy" id="860243"/>
    <lineage>
        <taxon>Bacteria</taxon>
        <taxon>Bacillati</taxon>
        <taxon>Actinomycetota</taxon>
        <taxon>Actinomycetes</taxon>
        <taxon>Propionibacteriales</taxon>
        <taxon>Nocardioidaceae</taxon>
        <taxon>Nocardioides</taxon>
    </lineage>
</organism>
<dbReference type="InterPro" id="IPR012338">
    <property type="entry name" value="Beta-lactam/transpept-like"/>
</dbReference>
<dbReference type="SUPFAM" id="SSF56601">
    <property type="entry name" value="beta-lactamase/transpeptidase-like"/>
    <property type="match status" value="1"/>
</dbReference>
<keyword evidence="1" id="KW-0378">Hydrolase</keyword>
<protein>
    <submittedName>
        <fullName evidence="5">Dipeptidyl aminopeptidase/acylaminoacyl peptidase/CubicO group peptidase (Beta-lactamase class C family)</fullName>
    </submittedName>
</protein>
<dbReference type="PANTHER" id="PTHR42776:SF27">
    <property type="entry name" value="DIPEPTIDYL PEPTIDASE FAMILY MEMBER 6"/>
    <property type="match status" value="1"/>
</dbReference>
<gene>
    <name evidence="5" type="ORF">BJ988_002312</name>
</gene>
<feature type="domain" description="Beta-lactamase-related" evidence="3">
    <location>
        <begin position="650"/>
        <end position="966"/>
    </location>
</feature>
<dbReference type="Pfam" id="PF07676">
    <property type="entry name" value="PD40"/>
    <property type="match status" value="3"/>
</dbReference>
<dbReference type="Gene3D" id="3.40.50.1820">
    <property type="entry name" value="alpha/beta hydrolase"/>
    <property type="match status" value="1"/>
</dbReference>
<dbReference type="InterPro" id="IPR011659">
    <property type="entry name" value="WD40"/>
</dbReference>
<dbReference type="Gene3D" id="2.120.10.30">
    <property type="entry name" value="TolB, C-terminal domain"/>
    <property type="match status" value="2"/>
</dbReference>
<dbReference type="AlphaFoldDB" id="A0A7Z0DLT4"/>
<dbReference type="SUPFAM" id="SSF82171">
    <property type="entry name" value="DPP6 N-terminal domain-like"/>
    <property type="match status" value="1"/>
</dbReference>
<dbReference type="InterPro" id="IPR029058">
    <property type="entry name" value="AB_hydrolase_fold"/>
</dbReference>
<proteinExistence type="predicted"/>
<reference evidence="5 6" key="1">
    <citation type="submission" date="2020-07" db="EMBL/GenBank/DDBJ databases">
        <title>Sequencing the genomes of 1000 actinobacteria strains.</title>
        <authorList>
            <person name="Klenk H.-P."/>
        </authorList>
    </citation>
    <scope>NUCLEOTIDE SEQUENCE [LARGE SCALE GENOMIC DNA]</scope>
    <source>
        <strain evidence="5 6">DSM 26487</strain>
    </source>
</reference>
<dbReference type="EMBL" id="JACBZR010000001">
    <property type="protein sequence ID" value="NYI77664.1"/>
    <property type="molecule type" value="Genomic_DNA"/>
</dbReference>
<evidence type="ECO:0000256" key="2">
    <source>
        <dbReference type="ARBA" id="ARBA00022825"/>
    </source>
</evidence>
<keyword evidence="5" id="KW-0645">Protease</keyword>
<dbReference type="Gene3D" id="3.40.710.10">
    <property type="entry name" value="DD-peptidase/beta-lactamase superfamily"/>
    <property type="match status" value="1"/>
</dbReference>
<dbReference type="GO" id="GO:0004177">
    <property type="term" value="F:aminopeptidase activity"/>
    <property type="evidence" value="ECO:0007669"/>
    <property type="project" value="UniProtKB-KW"/>
</dbReference>
<evidence type="ECO:0000313" key="6">
    <source>
        <dbReference type="Proteomes" id="UP000564496"/>
    </source>
</evidence>